<dbReference type="EMBL" id="JADOES010000059">
    <property type="protein sequence ID" value="MBT9317783.1"/>
    <property type="molecule type" value="Genomic_DNA"/>
</dbReference>
<gene>
    <name evidence="1" type="ORF">IXB50_20385</name>
</gene>
<sequence length="295" mass="32321">MKKLAIAGLGVGVLSVGLYFGANLYGTNVAEAKVNKLIDGMEEENLTVEYKDISYKPLAQDVHVKDITITSKDDPAEVTIEKVVIRDIDEKSDVPTVFDASVQGLVVDLNQPEQLAMANFLKQAGYDSELSFDIDTKYRYNKAKREMNVEAFKVSADQVGDLTVNMKLGNVDPEVAESQEAALANTDVIFHGLEITYRDGSFAEKFLASMAAEDGKSVDELKAELTSQLTGASQFLLSPDNELATNAVDEVVAFIENPKGFSISAKPEQPMQLVSLMTENPDSWMDMLNIEVKSF</sequence>
<dbReference type="AlphaFoldDB" id="A0A947DIW3"/>
<protein>
    <submittedName>
        <fullName evidence="1">Uncharacterized protein</fullName>
    </submittedName>
</protein>
<proteinExistence type="predicted"/>
<comment type="caution">
    <text evidence="1">The sequence shown here is derived from an EMBL/GenBank/DDBJ whole genome shotgun (WGS) entry which is preliminary data.</text>
</comment>
<organism evidence="1 2">
    <name type="scientific">Leptothoe spongobia TAU-MAC 1115</name>
    <dbReference type="NCBI Taxonomy" id="1967444"/>
    <lineage>
        <taxon>Bacteria</taxon>
        <taxon>Bacillati</taxon>
        <taxon>Cyanobacteriota</taxon>
        <taxon>Cyanophyceae</taxon>
        <taxon>Nodosilineales</taxon>
        <taxon>Cymatolegaceae</taxon>
        <taxon>Leptothoe</taxon>
        <taxon>Leptothoe spongobia</taxon>
    </lineage>
</organism>
<dbReference type="RefSeq" id="WP_215610845.1">
    <property type="nucleotide sequence ID" value="NZ_JADOES010000059.1"/>
</dbReference>
<reference evidence="1" key="1">
    <citation type="submission" date="2020-11" db="EMBL/GenBank/DDBJ databases">
        <authorList>
            <person name="Konstantinou D."/>
            <person name="Gkelis S."/>
            <person name="Popin R."/>
            <person name="Fewer D."/>
            <person name="Sivonen K."/>
        </authorList>
    </citation>
    <scope>NUCLEOTIDE SEQUENCE</scope>
    <source>
        <strain evidence="1">TAU-MAC 1115</strain>
    </source>
</reference>
<accession>A0A947DIW3</accession>
<name>A0A947DIW3_9CYAN</name>
<reference evidence="1" key="2">
    <citation type="journal article" date="2021" name="Mar. Drugs">
        <title>Genome Reduction and Secondary Metabolism of the Marine Sponge-Associated Cyanobacterium Leptothoe.</title>
        <authorList>
            <person name="Konstantinou D."/>
            <person name="Popin R.V."/>
            <person name="Fewer D.P."/>
            <person name="Sivonen K."/>
            <person name="Gkelis S."/>
        </authorList>
    </citation>
    <scope>NUCLEOTIDE SEQUENCE</scope>
    <source>
        <strain evidence="1">TAU-MAC 1115</strain>
    </source>
</reference>
<evidence type="ECO:0000313" key="2">
    <source>
        <dbReference type="Proteomes" id="UP000717364"/>
    </source>
</evidence>
<dbReference type="Proteomes" id="UP000717364">
    <property type="component" value="Unassembled WGS sequence"/>
</dbReference>
<keyword evidence="2" id="KW-1185">Reference proteome</keyword>
<evidence type="ECO:0000313" key="1">
    <source>
        <dbReference type="EMBL" id="MBT9317783.1"/>
    </source>
</evidence>